<organism evidence="2 3">
    <name type="scientific">Dactylosporangium vinaceum</name>
    <dbReference type="NCBI Taxonomy" id="53362"/>
    <lineage>
        <taxon>Bacteria</taxon>
        <taxon>Bacillati</taxon>
        <taxon>Actinomycetota</taxon>
        <taxon>Actinomycetes</taxon>
        <taxon>Micromonosporales</taxon>
        <taxon>Micromonosporaceae</taxon>
        <taxon>Dactylosporangium</taxon>
    </lineage>
</organism>
<comment type="caution">
    <text evidence="2">The sequence shown here is derived from an EMBL/GenBank/DDBJ whole genome shotgun (WGS) entry which is preliminary data.</text>
</comment>
<accession>A0ABV5MJM4</accession>
<evidence type="ECO:0000313" key="2">
    <source>
        <dbReference type="EMBL" id="MFB9449060.1"/>
    </source>
</evidence>
<keyword evidence="1" id="KW-0812">Transmembrane</keyword>
<name>A0ABV5MJM4_9ACTN</name>
<reference evidence="2 3" key="1">
    <citation type="submission" date="2024-09" db="EMBL/GenBank/DDBJ databases">
        <authorList>
            <person name="Sun Q."/>
            <person name="Mori K."/>
        </authorList>
    </citation>
    <scope>NUCLEOTIDE SEQUENCE [LARGE SCALE GENOMIC DNA]</scope>
    <source>
        <strain evidence="2 3">JCM 3307</strain>
    </source>
</reference>
<keyword evidence="1" id="KW-0472">Membrane</keyword>
<proteinExistence type="predicted"/>
<keyword evidence="3" id="KW-1185">Reference proteome</keyword>
<feature type="transmembrane region" description="Helical" evidence="1">
    <location>
        <begin position="378"/>
        <end position="396"/>
    </location>
</feature>
<dbReference type="Gene3D" id="2.130.10.10">
    <property type="entry name" value="YVTN repeat-like/Quinoprotein amine dehydrogenase"/>
    <property type="match status" value="1"/>
</dbReference>
<dbReference type="Proteomes" id="UP001589608">
    <property type="component" value="Unassembled WGS sequence"/>
</dbReference>
<dbReference type="RefSeq" id="WP_223092738.1">
    <property type="nucleotide sequence ID" value="NZ_CP061913.1"/>
</dbReference>
<feature type="transmembrane region" description="Helical" evidence="1">
    <location>
        <begin position="36"/>
        <end position="57"/>
    </location>
</feature>
<dbReference type="InterPro" id="IPR015943">
    <property type="entry name" value="WD40/YVTN_repeat-like_dom_sf"/>
</dbReference>
<evidence type="ECO:0000256" key="1">
    <source>
        <dbReference type="SAM" id="Phobius"/>
    </source>
</evidence>
<dbReference type="EMBL" id="JBHMCA010000063">
    <property type="protein sequence ID" value="MFB9449060.1"/>
    <property type="molecule type" value="Genomic_DNA"/>
</dbReference>
<keyword evidence="1" id="KW-1133">Transmembrane helix</keyword>
<sequence length="407" mass="44186">MEDLDTVRAALSAVADRMPPPRFPDRAWRRGRRRRVIRRGAVALTVVVVLLTVPLWWPAAGHHRAEPATPDGSSGVLPSRAAAATFGRPTIASSPPGPVALVYDGDRPFTLDETETVVVGRDGRYRVRDQVRGHSRGHVSPDGRRLLEGYDRVLDLTTGEIARLNGAYPSTWSRDGNTVAAVENDSTVNLIDLGTGRVRISHAVHGTIGRAGLAIAPDGDTVVVPVAGGGVGEHRLVRIDPAGPVRWDVPVNGFFLDDPVVFSPDGRQLATTVDHCDARTRNCPGDHRGQAVVLDAATGAEVRRLGRADRVLGFRDGDVVALRFGTGETTVVQLGPGAERTLMTLDRDMVNPDIPLDLVEHGTFGGRADWPDRFEASWWVWGMFTVAGLPVVWLAWRIGRRVRAQMR</sequence>
<dbReference type="SUPFAM" id="SSF82171">
    <property type="entry name" value="DPP6 N-terminal domain-like"/>
    <property type="match status" value="1"/>
</dbReference>
<evidence type="ECO:0000313" key="3">
    <source>
        <dbReference type="Proteomes" id="UP001589608"/>
    </source>
</evidence>
<gene>
    <name evidence="2" type="ORF">ACFFTR_38795</name>
</gene>
<protein>
    <submittedName>
        <fullName evidence="2">Uncharacterized protein</fullName>
    </submittedName>
</protein>